<dbReference type="SMART" id="SM00744">
    <property type="entry name" value="RINGv"/>
    <property type="match status" value="1"/>
</dbReference>
<evidence type="ECO:0000313" key="7">
    <source>
        <dbReference type="Proteomes" id="UP001295684"/>
    </source>
</evidence>
<dbReference type="Proteomes" id="UP001295684">
    <property type="component" value="Unassembled WGS sequence"/>
</dbReference>
<dbReference type="PANTHER" id="PTHR15710:SF243">
    <property type="entry name" value="E3 UBIQUITIN-PROTEIN LIGASE PRAJA-2 ISOFORM X1"/>
    <property type="match status" value="1"/>
</dbReference>
<keyword evidence="7" id="KW-1185">Reference proteome</keyword>
<dbReference type="SUPFAM" id="SSF57850">
    <property type="entry name" value="RING/U-box"/>
    <property type="match status" value="1"/>
</dbReference>
<dbReference type="InterPro" id="IPR011016">
    <property type="entry name" value="Znf_RING-CH"/>
</dbReference>
<dbReference type="InterPro" id="IPR001841">
    <property type="entry name" value="Znf_RING"/>
</dbReference>
<reference evidence="6" key="1">
    <citation type="submission" date="2023-07" db="EMBL/GenBank/DDBJ databases">
        <authorList>
            <consortium name="AG Swart"/>
            <person name="Singh M."/>
            <person name="Singh A."/>
            <person name="Seah K."/>
            <person name="Emmerich C."/>
        </authorList>
    </citation>
    <scope>NUCLEOTIDE SEQUENCE</scope>
    <source>
        <strain evidence="6">DP1</strain>
    </source>
</reference>
<evidence type="ECO:0000256" key="2">
    <source>
        <dbReference type="ARBA" id="ARBA00022771"/>
    </source>
</evidence>
<dbReference type="GO" id="GO:0005737">
    <property type="term" value="C:cytoplasm"/>
    <property type="evidence" value="ECO:0007669"/>
    <property type="project" value="TreeGrafter"/>
</dbReference>
<proteinExistence type="predicted"/>
<comment type="caution">
    <text evidence="6">The sequence shown here is derived from an EMBL/GenBank/DDBJ whole genome shotgun (WGS) entry which is preliminary data.</text>
</comment>
<dbReference type="GO" id="GO:0008270">
    <property type="term" value="F:zinc ion binding"/>
    <property type="evidence" value="ECO:0007669"/>
    <property type="project" value="UniProtKB-KW"/>
</dbReference>
<dbReference type="InterPro" id="IPR013083">
    <property type="entry name" value="Znf_RING/FYVE/PHD"/>
</dbReference>
<protein>
    <recommendedName>
        <fullName evidence="5">RING-type domain-containing protein</fullName>
    </recommendedName>
</protein>
<evidence type="ECO:0000256" key="3">
    <source>
        <dbReference type="ARBA" id="ARBA00022833"/>
    </source>
</evidence>
<evidence type="ECO:0000313" key="6">
    <source>
        <dbReference type="EMBL" id="CAI2380741.1"/>
    </source>
</evidence>
<sequence length="215" mass="23973">MESNPNLVYPEVAPPTLNIPTACPKCATEMKAVKDALECPKCDKKNTGFFGNAFTGLFEAIHDVTIGSVKALKNVKNEFKPTVKRTFGELTSVKDVVIRKAQTDEDGNNIVTELKIESIYLPIARKFGIVDKNNPMYPACDQDIAKLEEIKLGEEDKENDPITGEPIQPQCRICMTDIEEDAIKTNCGHYFDKDCLIPWLKIHNRCPICKAVVAK</sequence>
<feature type="domain" description="RING-type" evidence="5">
    <location>
        <begin position="171"/>
        <end position="210"/>
    </location>
</feature>
<dbReference type="SMART" id="SM00184">
    <property type="entry name" value="RING"/>
    <property type="match status" value="1"/>
</dbReference>
<evidence type="ECO:0000259" key="5">
    <source>
        <dbReference type="PROSITE" id="PS50089"/>
    </source>
</evidence>
<dbReference type="AlphaFoldDB" id="A0AAD1XWQ6"/>
<dbReference type="Pfam" id="PF13639">
    <property type="entry name" value="zf-RING_2"/>
    <property type="match status" value="1"/>
</dbReference>
<name>A0AAD1XWQ6_EUPCR</name>
<keyword evidence="1" id="KW-0479">Metal-binding</keyword>
<dbReference type="GO" id="GO:0061630">
    <property type="term" value="F:ubiquitin protein ligase activity"/>
    <property type="evidence" value="ECO:0007669"/>
    <property type="project" value="TreeGrafter"/>
</dbReference>
<gene>
    <name evidence="6" type="ORF">ECRASSUSDP1_LOCUS22181</name>
</gene>
<accession>A0AAD1XWQ6</accession>
<dbReference type="EMBL" id="CAMPGE010022720">
    <property type="protein sequence ID" value="CAI2380741.1"/>
    <property type="molecule type" value="Genomic_DNA"/>
</dbReference>
<dbReference type="PROSITE" id="PS50089">
    <property type="entry name" value="ZF_RING_2"/>
    <property type="match status" value="1"/>
</dbReference>
<evidence type="ECO:0000256" key="1">
    <source>
        <dbReference type="ARBA" id="ARBA00022723"/>
    </source>
</evidence>
<keyword evidence="3" id="KW-0862">Zinc</keyword>
<dbReference type="PANTHER" id="PTHR15710">
    <property type="entry name" value="E3 UBIQUITIN-PROTEIN LIGASE PRAJA"/>
    <property type="match status" value="1"/>
</dbReference>
<keyword evidence="2 4" id="KW-0863">Zinc-finger</keyword>
<dbReference type="Gene3D" id="3.30.40.10">
    <property type="entry name" value="Zinc/RING finger domain, C3HC4 (zinc finger)"/>
    <property type="match status" value="1"/>
</dbReference>
<dbReference type="GO" id="GO:0016567">
    <property type="term" value="P:protein ubiquitination"/>
    <property type="evidence" value="ECO:0007669"/>
    <property type="project" value="TreeGrafter"/>
</dbReference>
<organism evidence="6 7">
    <name type="scientific">Euplotes crassus</name>
    <dbReference type="NCBI Taxonomy" id="5936"/>
    <lineage>
        <taxon>Eukaryota</taxon>
        <taxon>Sar</taxon>
        <taxon>Alveolata</taxon>
        <taxon>Ciliophora</taxon>
        <taxon>Intramacronucleata</taxon>
        <taxon>Spirotrichea</taxon>
        <taxon>Hypotrichia</taxon>
        <taxon>Euplotida</taxon>
        <taxon>Euplotidae</taxon>
        <taxon>Moneuplotes</taxon>
    </lineage>
</organism>
<evidence type="ECO:0000256" key="4">
    <source>
        <dbReference type="PROSITE-ProRule" id="PRU00175"/>
    </source>
</evidence>